<dbReference type="Pfam" id="PF00005">
    <property type="entry name" value="ABC_tran"/>
    <property type="match status" value="1"/>
</dbReference>
<keyword evidence="8 9" id="KW-0472">Membrane</keyword>
<evidence type="ECO:0000256" key="5">
    <source>
        <dbReference type="ARBA" id="ARBA00022741"/>
    </source>
</evidence>
<evidence type="ECO:0000313" key="13">
    <source>
        <dbReference type="Proteomes" id="UP001420932"/>
    </source>
</evidence>
<evidence type="ECO:0000313" key="12">
    <source>
        <dbReference type="EMBL" id="KAK9091885.1"/>
    </source>
</evidence>
<dbReference type="PROSITE" id="PS00211">
    <property type="entry name" value="ABC_TRANSPORTER_1"/>
    <property type="match status" value="1"/>
</dbReference>
<dbReference type="InterPro" id="IPR011527">
    <property type="entry name" value="ABC1_TM_dom"/>
</dbReference>
<dbReference type="InterPro" id="IPR017871">
    <property type="entry name" value="ABC_transporter-like_CS"/>
</dbReference>
<dbReference type="SMART" id="SM00382">
    <property type="entry name" value="AAA"/>
    <property type="match status" value="1"/>
</dbReference>
<keyword evidence="7 9" id="KW-1133">Transmembrane helix</keyword>
<keyword evidence="3" id="KW-0813">Transport</keyword>
<keyword evidence="6" id="KW-0067">ATP-binding</keyword>
<feature type="transmembrane region" description="Helical" evidence="9">
    <location>
        <begin position="529"/>
        <end position="552"/>
    </location>
</feature>
<dbReference type="InterPro" id="IPR027417">
    <property type="entry name" value="P-loop_NTPase"/>
</dbReference>
<evidence type="ECO:0000256" key="4">
    <source>
        <dbReference type="ARBA" id="ARBA00022692"/>
    </source>
</evidence>
<comment type="caution">
    <text evidence="12">The sequence shown here is derived from an EMBL/GenBank/DDBJ whole genome shotgun (WGS) entry which is preliminary data.</text>
</comment>
<protein>
    <recommendedName>
        <fullName evidence="14">ABC transporter C family member 3</fullName>
    </recommendedName>
</protein>
<evidence type="ECO:0000256" key="2">
    <source>
        <dbReference type="ARBA" id="ARBA00009726"/>
    </source>
</evidence>
<dbReference type="GO" id="GO:0016020">
    <property type="term" value="C:membrane"/>
    <property type="evidence" value="ECO:0007669"/>
    <property type="project" value="UniProtKB-SubCell"/>
</dbReference>
<gene>
    <name evidence="12" type="ORF">Syun_026796</name>
</gene>
<dbReference type="CDD" id="cd03250">
    <property type="entry name" value="ABCC_MRP_domain1"/>
    <property type="match status" value="1"/>
</dbReference>
<dbReference type="PANTHER" id="PTHR24223">
    <property type="entry name" value="ATP-BINDING CASSETTE SUB-FAMILY C"/>
    <property type="match status" value="1"/>
</dbReference>
<dbReference type="PROSITE" id="PS50893">
    <property type="entry name" value="ABC_TRANSPORTER_2"/>
    <property type="match status" value="1"/>
</dbReference>
<dbReference type="GO" id="GO:0140359">
    <property type="term" value="F:ABC-type transporter activity"/>
    <property type="evidence" value="ECO:0007669"/>
    <property type="project" value="InterPro"/>
</dbReference>
<dbReference type="FunFam" id="3.40.50.300:FF:000508">
    <property type="entry name" value="ABC transporter C family member 5"/>
    <property type="match status" value="1"/>
</dbReference>
<accession>A0AAP0EEG3</accession>
<dbReference type="GO" id="GO:0016887">
    <property type="term" value="F:ATP hydrolysis activity"/>
    <property type="evidence" value="ECO:0007669"/>
    <property type="project" value="InterPro"/>
</dbReference>
<dbReference type="FunFam" id="1.20.1560.10:FF:000003">
    <property type="entry name" value="ABC transporter C family member 10"/>
    <property type="match status" value="1"/>
</dbReference>
<reference evidence="12 13" key="1">
    <citation type="submission" date="2024-01" db="EMBL/GenBank/DDBJ databases">
        <title>Genome assemblies of Stephania.</title>
        <authorList>
            <person name="Yang L."/>
        </authorList>
    </citation>
    <scope>NUCLEOTIDE SEQUENCE [LARGE SCALE GENOMIC DNA]</scope>
    <source>
        <strain evidence="12">YNDBR</strain>
        <tissue evidence="12">Leaf</tissue>
    </source>
</reference>
<dbReference type="InterPro" id="IPR003593">
    <property type="entry name" value="AAA+_ATPase"/>
</dbReference>
<dbReference type="Proteomes" id="UP001420932">
    <property type="component" value="Unassembled WGS sequence"/>
</dbReference>
<keyword evidence="4 9" id="KW-0812">Transmembrane</keyword>
<feature type="transmembrane region" description="Helical" evidence="9">
    <location>
        <begin position="61"/>
        <end position="82"/>
    </location>
</feature>
<name>A0AAP0EEG3_9MAGN</name>
<dbReference type="Gene3D" id="3.40.50.300">
    <property type="entry name" value="P-loop containing nucleotide triphosphate hydrolases"/>
    <property type="match status" value="1"/>
</dbReference>
<comment type="similarity">
    <text evidence="2">Belongs to the ABC transporter superfamily. ABCC family. Conjugate transporter (TC 3.A.1.208) subfamily.</text>
</comment>
<evidence type="ECO:0000256" key="6">
    <source>
        <dbReference type="ARBA" id="ARBA00022840"/>
    </source>
</evidence>
<dbReference type="PANTHER" id="PTHR24223:SF181">
    <property type="entry name" value="ABC TRANSPORTER C FAMILY MEMBER 3"/>
    <property type="match status" value="1"/>
</dbReference>
<evidence type="ECO:0000256" key="1">
    <source>
        <dbReference type="ARBA" id="ARBA00004141"/>
    </source>
</evidence>
<evidence type="ECO:0000256" key="7">
    <source>
        <dbReference type="ARBA" id="ARBA00022989"/>
    </source>
</evidence>
<evidence type="ECO:0008006" key="14">
    <source>
        <dbReference type="Google" id="ProtNLM"/>
    </source>
</evidence>
<dbReference type="GO" id="GO:0005524">
    <property type="term" value="F:ATP binding"/>
    <property type="evidence" value="ECO:0007669"/>
    <property type="project" value="UniProtKB-KW"/>
</dbReference>
<comment type="subcellular location">
    <subcellularLocation>
        <location evidence="1">Membrane</location>
        <topology evidence="1">Multi-pass membrane protein</topology>
    </subcellularLocation>
</comment>
<dbReference type="Pfam" id="PF00664">
    <property type="entry name" value="ABC_membrane"/>
    <property type="match status" value="1"/>
</dbReference>
<keyword evidence="13" id="KW-1185">Reference proteome</keyword>
<feature type="domain" description="ABC transporter" evidence="10">
    <location>
        <begin position="241"/>
        <end position="462"/>
    </location>
</feature>
<dbReference type="SUPFAM" id="SSF52540">
    <property type="entry name" value="P-loop containing nucleoside triphosphate hydrolases"/>
    <property type="match status" value="1"/>
</dbReference>
<feature type="transmembrane region" description="Helical" evidence="9">
    <location>
        <begin position="579"/>
        <end position="597"/>
    </location>
</feature>
<dbReference type="InterPro" id="IPR050173">
    <property type="entry name" value="ABC_transporter_C-like"/>
</dbReference>
<evidence type="ECO:0000259" key="11">
    <source>
        <dbReference type="PROSITE" id="PS50929"/>
    </source>
</evidence>
<evidence type="ECO:0000256" key="3">
    <source>
        <dbReference type="ARBA" id="ARBA00022448"/>
    </source>
</evidence>
<feature type="domain" description="ABC transmembrane type-1" evidence="11">
    <location>
        <begin position="1"/>
        <end position="205"/>
    </location>
</feature>
<dbReference type="AlphaFoldDB" id="A0AAP0EEG3"/>
<dbReference type="InterPro" id="IPR044746">
    <property type="entry name" value="ABCC_6TM_D1"/>
</dbReference>
<organism evidence="12 13">
    <name type="scientific">Stephania yunnanensis</name>
    <dbReference type="NCBI Taxonomy" id="152371"/>
    <lineage>
        <taxon>Eukaryota</taxon>
        <taxon>Viridiplantae</taxon>
        <taxon>Streptophyta</taxon>
        <taxon>Embryophyta</taxon>
        <taxon>Tracheophyta</taxon>
        <taxon>Spermatophyta</taxon>
        <taxon>Magnoliopsida</taxon>
        <taxon>Ranunculales</taxon>
        <taxon>Menispermaceae</taxon>
        <taxon>Menispermoideae</taxon>
        <taxon>Cissampelideae</taxon>
        <taxon>Stephania</taxon>
    </lineage>
</organism>
<evidence type="ECO:0000256" key="9">
    <source>
        <dbReference type="SAM" id="Phobius"/>
    </source>
</evidence>
<dbReference type="CDD" id="cd18579">
    <property type="entry name" value="ABC_6TM_ABCC_D1"/>
    <property type="match status" value="1"/>
</dbReference>
<evidence type="ECO:0000256" key="8">
    <source>
        <dbReference type="ARBA" id="ARBA00023136"/>
    </source>
</evidence>
<dbReference type="Gene3D" id="1.20.1560.10">
    <property type="entry name" value="ABC transporter type 1, transmembrane domain"/>
    <property type="match status" value="1"/>
</dbReference>
<dbReference type="InterPro" id="IPR003439">
    <property type="entry name" value="ABC_transporter-like_ATP-bd"/>
</dbReference>
<evidence type="ECO:0000259" key="10">
    <source>
        <dbReference type="PROSITE" id="PS50893"/>
    </source>
</evidence>
<dbReference type="EMBL" id="JBBNAF010000012">
    <property type="protein sequence ID" value="KAK9091885.1"/>
    <property type="molecule type" value="Genomic_DNA"/>
</dbReference>
<sequence>MIYKKSQTLSSQAKQSHTSGEIINYMAIDAERIGNFSWHMHDAWLIPIQVSLALSILYKNIGLASIAALVATVIVMLVNVPLGKLLEKFQEKLMDCKDERMKKTSEILRNMRILKLQAWEMKFLSKVIELRKNEEGWLKKYVYSSAVTTFIFWGAPTFVAMVSFVACMLMGIQLESGKILSALATFRILHEPIYVLPDLISMAVQTKVSIDRITSFLNLNDLDPEVIEYIPKGTSEFAVEIHYGNFSWDPSSSNPTLRDLNVQVRRGMKVAVCGTVGSGKSSFLASILGEVPKVSGSVKLSGTKAFVAQSPWIQSGKIEENILFGKEMDRDRYEMVLEACALKKDLEIFSFGDQTVIGERGINLSGGQKQRVQIARALYQEADIYLFDDPFSAVDAHTGSHLFKECLLGLLDSKTIIYVTHQVEFLPSADLILVMKDGRMVQSGKYDEILNSGTEFLELVSAHKKALSALDDKPRPSSENFISAENDKKIGEEDEREVLNSETDEIVAPKAQIVQEEEREKGKVNFQVYWKYLTMAYGGALVPLILLAQVLFQLLEIASNYWMAWGTTVSKDMKPPVESSTLIIVYVELAIGSSILYF</sequence>
<feature type="transmembrane region" description="Helical" evidence="9">
    <location>
        <begin position="150"/>
        <end position="172"/>
    </location>
</feature>
<dbReference type="SUPFAM" id="SSF90123">
    <property type="entry name" value="ABC transporter transmembrane region"/>
    <property type="match status" value="1"/>
</dbReference>
<dbReference type="InterPro" id="IPR036640">
    <property type="entry name" value="ABC1_TM_sf"/>
</dbReference>
<dbReference type="PROSITE" id="PS50929">
    <property type="entry name" value="ABC_TM1F"/>
    <property type="match status" value="1"/>
</dbReference>
<keyword evidence="5" id="KW-0547">Nucleotide-binding</keyword>
<proteinExistence type="inferred from homology"/>